<reference evidence="1" key="1">
    <citation type="journal article" date="2020" name="Nature">
        <title>Giant virus diversity and host interactions through global metagenomics.</title>
        <authorList>
            <person name="Schulz F."/>
            <person name="Roux S."/>
            <person name="Paez-Espino D."/>
            <person name="Jungbluth S."/>
            <person name="Walsh D.A."/>
            <person name="Denef V.J."/>
            <person name="McMahon K.D."/>
            <person name="Konstantinidis K.T."/>
            <person name="Eloe-Fadrosh E.A."/>
            <person name="Kyrpides N.C."/>
            <person name="Woyke T."/>
        </authorList>
    </citation>
    <scope>NUCLEOTIDE SEQUENCE</scope>
    <source>
        <strain evidence="1">GVMAG-M-3300023184-167</strain>
    </source>
</reference>
<evidence type="ECO:0000313" key="1">
    <source>
        <dbReference type="EMBL" id="QHT83455.1"/>
    </source>
</evidence>
<dbReference type="AlphaFoldDB" id="A0A6C0HTI1"/>
<accession>A0A6C0HTI1</accession>
<sequence>MIEVVEIISYVFDEKFIVVQRKVKSNKNVWIHADCEIHSILRVHMIAMDTTPFSEQVKVNFPQARIVLELVCEYTSQIRPTILTKIYKKINYMLMLEKTCQEKFDNTFLKTAKEKLISFYLSQPYRTLELSSTLANEILTVESCLSPPFIPYIMGILKPPKWMVPRTVRTLNSARKIYQTREFVKKEEMILFLLLQKTLGLPSDVLKMISTYAVDLSKLTIVLFPIVSEKMLLDSEVCCISSLGRQTIITV</sequence>
<dbReference type="EMBL" id="MN740009">
    <property type="protein sequence ID" value="QHT83455.1"/>
    <property type="molecule type" value="Genomic_DNA"/>
</dbReference>
<protein>
    <submittedName>
        <fullName evidence="1">Uncharacterized protein</fullName>
    </submittedName>
</protein>
<proteinExistence type="predicted"/>
<organism evidence="1">
    <name type="scientific">viral metagenome</name>
    <dbReference type="NCBI Taxonomy" id="1070528"/>
    <lineage>
        <taxon>unclassified sequences</taxon>
        <taxon>metagenomes</taxon>
        <taxon>organismal metagenomes</taxon>
    </lineage>
</organism>
<name>A0A6C0HTI1_9ZZZZ</name>